<feature type="region of interest" description="Disordered" evidence="1">
    <location>
        <begin position="28"/>
        <end position="71"/>
    </location>
</feature>
<sequence>MKKNNLYIAIGLVILLLLGGGAYFMRNSSSTTPQRPSSQSDSQEKSSGNMTSLKDLLTSGRPQKCTFTDTTDERNTQGITYVATGKVRGDFTSTDEGKTANMHMMIDGKTSFIWVDGESRGFKMVFKPEDLDEEQITNTPNQAIDPDKKIDFKCTSWSVDNSLFVPPSNVEFTDFSTMFPTAGPTKEGQTMPDPCAACNNLPQEAKDQCRTALKCS</sequence>
<protein>
    <submittedName>
        <fullName evidence="3">Uncharacterized protein</fullName>
    </submittedName>
</protein>
<reference evidence="3 4" key="1">
    <citation type="journal article" date="2016" name="Nat. Commun.">
        <title>Thousands of microbial genomes shed light on interconnected biogeochemical processes in an aquifer system.</title>
        <authorList>
            <person name="Anantharaman K."/>
            <person name="Brown C.T."/>
            <person name="Hug L.A."/>
            <person name="Sharon I."/>
            <person name="Castelle C.J."/>
            <person name="Probst A.J."/>
            <person name="Thomas B.C."/>
            <person name="Singh A."/>
            <person name="Wilkins M.J."/>
            <person name="Karaoz U."/>
            <person name="Brodie E.L."/>
            <person name="Williams K.H."/>
            <person name="Hubbard S.S."/>
            <person name="Banfield J.F."/>
        </authorList>
    </citation>
    <scope>NUCLEOTIDE SEQUENCE [LARGE SCALE GENOMIC DNA]</scope>
</reference>
<feature type="compositionally biased region" description="Low complexity" evidence="1">
    <location>
        <begin position="28"/>
        <end position="47"/>
    </location>
</feature>
<dbReference type="EMBL" id="MFJA01000011">
    <property type="protein sequence ID" value="OGG03951.1"/>
    <property type="molecule type" value="Genomic_DNA"/>
</dbReference>
<dbReference type="AlphaFoldDB" id="A0A1F5YUP7"/>
<dbReference type="Proteomes" id="UP000176665">
    <property type="component" value="Unassembled WGS sequence"/>
</dbReference>
<organism evidence="3 4">
    <name type="scientific">Candidatus Gottesmanbacteria bacterium RBG_16_37_8</name>
    <dbReference type="NCBI Taxonomy" id="1798371"/>
    <lineage>
        <taxon>Bacteria</taxon>
        <taxon>Candidatus Gottesmaniibacteriota</taxon>
    </lineage>
</organism>
<keyword evidence="2" id="KW-0812">Transmembrane</keyword>
<feature type="transmembrane region" description="Helical" evidence="2">
    <location>
        <begin position="6"/>
        <end position="25"/>
    </location>
</feature>
<keyword evidence="2" id="KW-1133">Transmembrane helix</keyword>
<evidence type="ECO:0000256" key="2">
    <source>
        <dbReference type="SAM" id="Phobius"/>
    </source>
</evidence>
<keyword evidence="2" id="KW-0472">Membrane</keyword>
<accession>A0A1F5YUP7</accession>
<dbReference type="STRING" id="1798371.A2W14_05805"/>
<evidence type="ECO:0000256" key="1">
    <source>
        <dbReference type="SAM" id="MobiDB-lite"/>
    </source>
</evidence>
<evidence type="ECO:0000313" key="3">
    <source>
        <dbReference type="EMBL" id="OGG03951.1"/>
    </source>
</evidence>
<evidence type="ECO:0000313" key="4">
    <source>
        <dbReference type="Proteomes" id="UP000176665"/>
    </source>
</evidence>
<comment type="caution">
    <text evidence="3">The sequence shown here is derived from an EMBL/GenBank/DDBJ whole genome shotgun (WGS) entry which is preliminary data.</text>
</comment>
<name>A0A1F5YUP7_9BACT</name>
<gene>
    <name evidence="3" type="ORF">A2W14_05805</name>
</gene>
<proteinExistence type="predicted"/>